<feature type="transmembrane region" description="Helical" evidence="1">
    <location>
        <begin position="103"/>
        <end position="124"/>
    </location>
</feature>
<reference evidence="2 3" key="1">
    <citation type="submission" date="2019-02" db="EMBL/GenBank/DDBJ databases">
        <title>Deep-cultivation of Planctomycetes and their phenomic and genomic characterization uncovers novel biology.</title>
        <authorList>
            <person name="Wiegand S."/>
            <person name="Jogler M."/>
            <person name="Boedeker C."/>
            <person name="Pinto D."/>
            <person name="Vollmers J."/>
            <person name="Rivas-Marin E."/>
            <person name="Kohn T."/>
            <person name="Peeters S.H."/>
            <person name="Heuer A."/>
            <person name="Rast P."/>
            <person name="Oberbeckmann S."/>
            <person name="Bunk B."/>
            <person name="Jeske O."/>
            <person name="Meyerdierks A."/>
            <person name="Storesund J.E."/>
            <person name="Kallscheuer N."/>
            <person name="Luecker S."/>
            <person name="Lage O.M."/>
            <person name="Pohl T."/>
            <person name="Merkel B.J."/>
            <person name="Hornburger P."/>
            <person name="Mueller R.-W."/>
            <person name="Bruemmer F."/>
            <person name="Labrenz M."/>
            <person name="Spormann A.M."/>
            <person name="Op Den Camp H."/>
            <person name="Overmann J."/>
            <person name="Amann R."/>
            <person name="Jetten M.S.M."/>
            <person name="Mascher T."/>
            <person name="Medema M.H."/>
            <person name="Devos D.P."/>
            <person name="Kaster A.-K."/>
            <person name="Ovreas L."/>
            <person name="Rohde M."/>
            <person name="Galperin M.Y."/>
            <person name="Jogler C."/>
        </authorList>
    </citation>
    <scope>NUCLEOTIDE SEQUENCE [LARGE SCALE GENOMIC DNA]</scope>
    <source>
        <strain evidence="2 3">Pla52n</strain>
    </source>
</reference>
<sequence>MLGSPISLLLDEDAYLGLIAVPFVVVFVGIGASIGAFYRSIPLQLTVCFVPLLLLATTLFLCDYFNDLGESEQVATYYAYGLFIGGLSAVPAFVNYRKWHRILLMFVPHSLVAFCYAGLLANVAQ</sequence>
<dbReference type="EMBL" id="SJPN01000002">
    <property type="protein sequence ID" value="TWU05539.1"/>
    <property type="molecule type" value="Genomic_DNA"/>
</dbReference>
<comment type="caution">
    <text evidence="2">The sequence shown here is derived from an EMBL/GenBank/DDBJ whole genome shotgun (WGS) entry which is preliminary data.</text>
</comment>
<feature type="transmembrane region" description="Helical" evidence="1">
    <location>
        <begin position="78"/>
        <end position="96"/>
    </location>
</feature>
<evidence type="ECO:0000256" key="1">
    <source>
        <dbReference type="SAM" id="Phobius"/>
    </source>
</evidence>
<organism evidence="2 3">
    <name type="scientific">Stieleria varia</name>
    <dbReference type="NCBI Taxonomy" id="2528005"/>
    <lineage>
        <taxon>Bacteria</taxon>
        <taxon>Pseudomonadati</taxon>
        <taxon>Planctomycetota</taxon>
        <taxon>Planctomycetia</taxon>
        <taxon>Pirellulales</taxon>
        <taxon>Pirellulaceae</taxon>
        <taxon>Stieleria</taxon>
    </lineage>
</organism>
<feature type="transmembrane region" description="Helical" evidence="1">
    <location>
        <begin position="45"/>
        <end position="66"/>
    </location>
</feature>
<dbReference type="Proteomes" id="UP000320176">
    <property type="component" value="Unassembled WGS sequence"/>
</dbReference>
<dbReference type="RefSeq" id="WP_231741766.1">
    <property type="nucleotide sequence ID" value="NZ_CP151726.1"/>
</dbReference>
<accession>A0A5C6B242</accession>
<proteinExistence type="predicted"/>
<keyword evidence="1" id="KW-0472">Membrane</keyword>
<keyword evidence="1" id="KW-1133">Transmembrane helix</keyword>
<keyword evidence="1" id="KW-0812">Transmembrane</keyword>
<gene>
    <name evidence="2" type="ORF">Pla52n_12530</name>
</gene>
<name>A0A5C6B242_9BACT</name>
<evidence type="ECO:0000313" key="2">
    <source>
        <dbReference type="EMBL" id="TWU05539.1"/>
    </source>
</evidence>
<keyword evidence="3" id="KW-1185">Reference proteome</keyword>
<protein>
    <submittedName>
        <fullName evidence="2">Uncharacterized protein</fullName>
    </submittedName>
</protein>
<feature type="transmembrane region" description="Helical" evidence="1">
    <location>
        <begin position="15"/>
        <end position="38"/>
    </location>
</feature>
<evidence type="ECO:0000313" key="3">
    <source>
        <dbReference type="Proteomes" id="UP000320176"/>
    </source>
</evidence>
<dbReference type="AlphaFoldDB" id="A0A5C6B242"/>